<proteinExistence type="predicted"/>
<dbReference type="Proteomes" id="UP001292094">
    <property type="component" value="Unassembled WGS sequence"/>
</dbReference>
<gene>
    <name evidence="1" type="ORF">Pmani_030349</name>
</gene>
<reference evidence="1" key="1">
    <citation type="submission" date="2023-11" db="EMBL/GenBank/DDBJ databases">
        <title>Genome assemblies of two species of porcelain crab, Petrolisthes cinctipes and Petrolisthes manimaculis (Anomura: Porcellanidae).</title>
        <authorList>
            <person name="Angst P."/>
        </authorList>
    </citation>
    <scope>NUCLEOTIDE SEQUENCE</scope>
    <source>
        <strain evidence="1">PB745_02</strain>
        <tissue evidence="1">Gill</tissue>
    </source>
</reference>
<evidence type="ECO:0000313" key="2">
    <source>
        <dbReference type="Proteomes" id="UP001292094"/>
    </source>
</evidence>
<accession>A0AAE1TTQ0</accession>
<dbReference type="EMBL" id="JAWZYT010003688">
    <property type="protein sequence ID" value="KAK4297231.1"/>
    <property type="molecule type" value="Genomic_DNA"/>
</dbReference>
<organism evidence="1 2">
    <name type="scientific">Petrolisthes manimaculis</name>
    <dbReference type="NCBI Taxonomy" id="1843537"/>
    <lineage>
        <taxon>Eukaryota</taxon>
        <taxon>Metazoa</taxon>
        <taxon>Ecdysozoa</taxon>
        <taxon>Arthropoda</taxon>
        <taxon>Crustacea</taxon>
        <taxon>Multicrustacea</taxon>
        <taxon>Malacostraca</taxon>
        <taxon>Eumalacostraca</taxon>
        <taxon>Eucarida</taxon>
        <taxon>Decapoda</taxon>
        <taxon>Pleocyemata</taxon>
        <taxon>Anomura</taxon>
        <taxon>Galatheoidea</taxon>
        <taxon>Porcellanidae</taxon>
        <taxon>Petrolisthes</taxon>
    </lineage>
</organism>
<protein>
    <submittedName>
        <fullName evidence="1">Uncharacterized protein</fullName>
    </submittedName>
</protein>
<dbReference type="AlphaFoldDB" id="A0AAE1TTQ0"/>
<sequence>MSTTNVTTEIPPLYEEARASWTSQRRALVDFVVSPEGLLAPEGLATLLTCMGSRLTHQHLPSPTPLRY</sequence>
<keyword evidence="2" id="KW-1185">Reference proteome</keyword>
<comment type="caution">
    <text evidence="1">The sequence shown here is derived from an EMBL/GenBank/DDBJ whole genome shotgun (WGS) entry which is preliminary data.</text>
</comment>
<evidence type="ECO:0000313" key="1">
    <source>
        <dbReference type="EMBL" id="KAK4297231.1"/>
    </source>
</evidence>
<name>A0AAE1TTQ0_9EUCA</name>